<dbReference type="EMBL" id="ABEU02000015">
    <property type="status" value="NOT_ANNOTATED_CDS"/>
    <property type="molecule type" value="Genomic_DNA"/>
</dbReference>
<reference evidence="1 2" key="2">
    <citation type="journal article" date="2018" name="Plant J.">
        <title>The Physcomitrella patens chromosome-scale assembly reveals moss genome structure and evolution.</title>
        <authorList>
            <person name="Lang D."/>
            <person name="Ullrich K.K."/>
            <person name="Murat F."/>
            <person name="Fuchs J."/>
            <person name="Jenkins J."/>
            <person name="Haas F.B."/>
            <person name="Piednoel M."/>
            <person name="Gundlach H."/>
            <person name="Van Bel M."/>
            <person name="Meyberg R."/>
            <person name="Vives C."/>
            <person name="Morata J."/>
            <person name="Symeonidi A."/>
            <person name="Hiss M."/>
            <person name="Muchero W."/>
            <person name="Kamisugi Y."/>
            <person name="Saleh O."/>
            <person name="Blanc G."/>
            <person name="Decker E.L."/>
            <person name="van Gessel N."/>
            <person name="Grimwood J."/>
            <person name="Hayes R.D."/>
            <person name="Graham S.W."/>
            <person name="Gunter L.E."/>
            <person name="McDaniel S.F."/>
            <person name="Hoernstein S.N.W."/>
            <person name="Larsson A."/>
            <person name="Li F.W."/>
            <person name="Perroud P.F."/>
            <person name="Phillips J."/>
            <person name="Ranjan P."/>
            <person name="Rokshar D.S."/>
            <person name="Rothfels C.J."/>
            <person name="Schneider L."/>
            <person name="Shu S."/>
            <person name="Stevenson D.W."/>
            <person name="Thummler F."/>
            <person name="Tillich M."/>
            <person name="Villarreal Aguilar J.C."/>
            <person name="Widiez T."/>
            <person name="Wong G.K."/>
            <person name="Wymore A."/>
            <person name="Zhang Y."/>
            <person name="Zimmer A.D."/>
            <person name="Quatrano R.S."/>
            <person name="Mayer K.F.X."/>
            <person name="Goodstein D."/>
            <person name="Casacuberta J.M."/>
            <person name="Vandepoele K."/>
            <person name="Reski R."/>
            <person name="Cuming A.C."/>
            <person name="Tuskan G.A."/>
            <person name="Maumus F."/>
            <person name="Salse J."/>
            <person name="Schmutz J."/>
            <person name="Rensing S.A."/>
        </authorList>
    </citation>
    <scope>NUCLEOTIDE SEQUENCE [LARGE SCALE GENOMIC DNA]</scope>
    <source>
        <strain evidence="1 2">cv. Gransden 2004</strain>
    </source>
</reference>
<dbReference type="EnsemblPlants" id="Pp3c15_15580V3.2">
    <property type="protein sequence ID" value="Pp3c15_15580V3.2"/>
    <property type="gene ID" value="Pp3c15_15580"/>
</dbReference>
<dbReference type="SUPFAM" id="SSF56672">
    <property type="entry name" value="DNA/RNA polymerases"/>
    <property type="match status" value="1"/>
</dbReference>
<reference evidence="1 2" key="1">
    <citation type="journal article" date="2008" name="Science">
        <title>The Physcomitrella genome reveals evolutionary insights into the conquest of land by plants.</title>
        <authorList>
            <person name="Rensing S."/>
            <person name="Lang D."/>
            <person name="Zimmer A."/>
            <person name="Terry A."/>
            <person name="Salamov A."/>
            <person name="Shapiro H."/>
            <person name="Nishiyama T."/>
            <person name="Perroud P.-F."/>
            <person name="Lindquist E."/>
            <person name="Kamisugi Y."/>
            <person name="Tanahashi T."/>
            <person name="Sakakibara K."/>
            <person name="Fujita T."/>
            <person name="Oishi K."/>
            <person name="Shin-I T."/>
            <person name="Kuroki Y."/>
            <person name="Toyoda A."/>
            <person name="Suzuki Y."/>
            <person name="Hashimoto A."/>
            <person name="Yamaguchi K."/>
            <person name="Sugano A."/>
            <person name="Kohara Y."/>
            <person name="Fujiyama A."/>
            <person name="Anterola A."/>
            <person name="Aoki S."/>
            <person name="Ashton N."/>
            <person name="Barbazuk W.B."/>
            <person name="Barker E."/>
            <person name="Bennetzen J."/>
            <person name="Bezanilla M."/>
            <person name="Blankenship R."/>
            <person name="Cho S.H."/>
            <person name="Dutcher S."/>
            <person name="Estelle M."/>
            <person name="Fawcett J.A."/>
            <person name="Gundlach H."/>
            <person name="Hanada K."/>
            <person name="Heyl A."/>
            <person name="Hicks K.A."/>
            <person name="Hugh J."/>
            <person name="Lohr M."/>
            <person name="Mayer K."/>
            <person name="Melkozernov A."/>
            <person name="Murata T."/>
            <person name="Nelson D."/>
            <person name="Pils B."/>
            <person name="Prigge M."/>
            <person name="Reiss B."/>
            <person name="Renner T."/>
            <person name="Rombauts S."/>
            <person name="Rushton P."/>
            <person name="Sanderfoot A."/>
            <person name="Schween G."/>
            <person name="Shiu S.-H."/>
            <person name="Stueber K."/>
            <person name="Theodoulou F.L."/>
            <person name="Tu H."/>
            <person name="Van de Peer Y."/>
            <person name="Verrier P.J."/>
            <person name="Waters E."/>
            <person name="Wood A."/>
            <person name="Yang L."/>
            <person name="Cove D."/>
            <person name="Cuming A."/>
            <person name="Hasebe M."/>
            <person name="Lucas S."/>
            <person name="Mishler D.B."/>
            <person name="Reski R."/>
            <person name="Grigoriev I."/>
            <person name="Quatrano R.S."/>
            <person name="Boore J.L."/>
        </authorList>
    </citation>
    <scope>NUCLEOTIDE SEQUENCE [LARGE SCALE GENOMIC DNA]</scope>
    <source>
        <strain evidence="1 2">cv. Gransden 2004</strain>
    </source>
</reference>
<evidence type="ECO:0008006" key="3">
    <source>
        <dbReference type="Google" id="ProtNLM"/>
    </source>
</evidence>
<dbReference type="InParanoid" id="A0A7I4AYW0"/>
<organism evidence="1 2">
    <name type="scientific">Physcomitrium patens</name>
    <name type="common">Spreading-leaved earth moss</name>
    <name type="synonym">Physcomitrella patens</name>
    <dbReference type="NCBI Taxonomy" id="3218"/>
    <lineage>
        <taxon>Eukaryota</taxon>
        <taxon>Viridiplantae</taxon>
        <taxon>Streptophyta</taxon>
        <taxon>Embryophyta</taxon>
        <taxon>Bryophyta</taxon>
        <taxon>Bryophytina</taxon>
        <taxon>Bryopsida</taxon>
        <taxon>Funariidae</taxon>
        <taxon>Funariales</taxon>
        <taxon>Funariaceae</taxon>
        <taxon>Physcomitrium</taxon>
    </lineage>
</organism>
<name>A0A7I4AYW0_PHYPA</name>
<evidence type="ECO:0000313" key="2">
    <source>
        <dbReference type="Proteomes" id="UP000006727"/>
    </source>
</evidence>
<accession>A0A7I4AYW0</accession>
<sequence>LQKPLASFINTKQSAFLKNQSIHDNILLIHEMLAWAKISKQKSIFVKLDFSKAYYLVDWCFLFNVILAGNIKGVKLPGTEEQQFILQYADDTSITISAEKALVQQLVSELETFATTSGLVINWEKSTARKIGTQTPTTIWSMDTADHRAPQFGIKSKRHGKLLSKKSNKNSTYIGRAKLYARGVRTERDYWLQHHHGILIWDEAQTRFPALENVQGWLIITTAIHTHFDLSRRVSNYPLTRRVASSNAKCSDCIVCTVEKVRVTTQVRGIKKITTQLFYRPVNRLRFNPDRY</sequence>
<reference evidence="1" key="3">
    <citation type="submission" date="2020-12" db="UniProtKB">
        <authorList>
            <consortium name="EnsemblPlants"/>
        </authorList>
    </citation>
    <scope>IDENTIFICATION</scope>
</reference>
<dbReference type="InterPro" id="IPR043502">
    <property type="entry name" value="DNA/RNA_pol_sf"/>
</dbReference>
<dbReference type="AlphaFoldDB" id="A0A7I4AYW0"/>
<dbReference type="Gramene" id="Pp3c15_15580V3.2">
    <property type="protein sequence ID" value="Pp3c15_15580V3.2"/>
    <property type="gene ID" value="Pp3c15_15580"/>
</dbReference>
<protein>
    <recommendedName>
        <fullName evidence="3">Reverse transcriptase domain-containing protein</fullName>
    </recommendedName>
</protein>
<proteinExistence type="predicted"/>
<keyword evidence="2" id="KW-1185">Reference proteome</keyword>
<evidence type="ECO:0000313" key="1">
    <source>
        <dbReference type="EnsemblPlants" id="Pp3c15_15580V3.2"/>
    </source>
</evidence>
<dbReference type="Proteomes" id="UP000006727">
    <property type="component" value="Chromosome 15"/>
</dbReference>